<feature type="chain" id="PRO_5022726576" description="DUF3352 domain-containing protein" evidence="2">
    <location>
        <begin position="23"/>
        <end position="657"/>
    </location>
</feature>
<reference evidence="3 4" key="1">
    <citation type="submission" date="2019-02" db="EMBL/GenBank/DDBJ databases">
        <title>Deep-cultivation of Planctomycetes and their phenomic and genomic characterization uncovers novel biology.</title>
        <authorList>
            <person name="Wiegand S."/>
            <person name="Jogler M."/>
            <person name="Boedeker C."/>
            <person name="Pinto D."/>
            <person name="Vollmers J."/>
            <person name="Rivas-Marin E."/>
            <person name="Kohn T."/>
            <person name="Peeters S.H."/>
            <person name="Heuer A."/>
            <person name="Rast P."/>
            <person name="Oberbeckmann S."/>
            <person name="Bunk B."/>
            <person name="Jeske O."/>
            <person name="Meyerdierks A."/>
            <person name="Storesund J.E."/>
            <person name="Kallscheuer N."/>
            <person name="Luecker S."/>
            <person name="Lage O.M."/>
            <person name="Pohl T."/>
            <person name="Merkel B.J."/>
            <person name="Hornburger P."/>
            <person name="Mueller R.-W."/>
            <person name="Bruemmer F."/>
            <person name="Labrenz M."/>
            <person name="Spormann A.M."/>
            <person name="Op Den Camp H."/>
            <person name="Overmann J."/>
            <person name="Amann R."/>
            <person name="Jetten M.S.M."/>
            <person name="Mascher T."/>
            <person name="Medema M.H."/>
            <person name="Devos D.P."/>
            <person name="Kaster A.-K."/>
            <person name="Ovreas L."/>
            <person name="Rohde M."/>
            <person name="Galperin M.Y."/>
            <person name="Jogler C."/>
        </authorList>
    </citation>
    <scope>NUCLEOTIDE SEQUENCE [LARGE SCALE GENOMIC DNA]</scope>
    <source>
        <strain evidence="3 4">Pla108</strain>
    </source>
</reference>
<evidence type="ECO:0000313" key="4">
    <source>
        <dbReference type="Proteomes" id="UP000317421"/>
    </source>
</evidence>
<keyword evidence="2" id="KW-0732">Signal</keyword>
<feature type="region of interest" description="Disordered" evidence="1">
    <location>
        <begin position="216"/>
        <end position="237"/>
    </location>
</feature>
<dbReference type="RefSeq" id="WP_146445436.1">
    <property type="nucleotide sequence ID" value="NZ_SJPR01000003.1"/>
</dbReference>
<dbReference type="Proteomes" id="UP000317421">
    <property type="component" value="Unassembled WGS sequence"/>
</dbReference>
<sequence precursor="true">MRRPLCRFLVLLLVALPAVAVAERPTSMRLFPGRSVFFVRTPDASELAERFNSGSGGEMFNDPEIAPFLQALFNRIDESYRNGPGKATGGGLAEMLALFEGEVALSIVPRRNEAPGFVFLADTVSAADRAAGDRQALVDGSDRAAVLIESVKNYSAEKGRQVATQPIGSVEVTVIRDGDNVNNTVGLVERDAVLVMSNDPILIESVVAKWDEAEGLTELPDTPEADAEGDAAAEDEDKAKRIARLRTRYATPLSDNEAFTESLRECVSERLGGGDESPPQLVGFVDPVGIFRAVAQGNAGMRIALATLPILGLDGVEGIAAAGWINEGDWDSLFRAHLLLDNPRAGILKMARLLPCDATPGDAIPADITSYACGAVDLKATLDGAGQLYDRIRGEGEFAKLVEENVTKKIGVSPQEFVSHLTGRFTSVQGYGATEEGKALRVTPARVTLLDVDDPVWMEATIRAVLSKVAPRVETREHGGVSYLQVDGFNATEPAEAAGEEGRRRRGQRPVFLSCIAVIGEQVVLAETPELLHRLIDTEAGVGDRLADHLPFRLTLNRAGRLGAGTVGADEGRILTYQDPGAQFRQWHAAGTSDASREELNRMAEFAPPMRWLRDALEESSVPSVETMMKYATPSAAALYDTPRGFRYVAFSFKTDD</sequence>
<protein>
    <recommendedName>
        <fullName evidence="5">DUF3352 domain-containing protein</fullName>
    </recommendedName>
</protein>
<dbReference type="OrthoDB" id="253793at2"/>
<feature type="signal peptide" evidence="2">
    <location>
        <begin position="1"/>
        <end position="22"/>
    </location>
</feature>
<comment type="caution">
    <text evidence="3">The sequence shown here is derived from an EMBL/GenBank/DDBJ whole genome shotgun (WGS) entry which is preliminary data.</text>
</comment>
<accession>A0A5C6AC87</accession>
<keyword evidence="4" id="KW-1185">Reference proteome</keyword>
<evidence type="ECO:0000256" key="1">
    <source>
        <dbReference type="SAM" id="MobiDB-lite"/>
    </source>
</evidence>
<name>A0A5C6AC87_9BACT</name>
<evidence type="ECO:0000313" key="3">
    <source>
        <dbReference type="EMBL" id="TWT96938.1"/>
    </source>
</evidence>
<dbReference type="AlphaFoldDB" id="A0A5C6AC87"/>
<proteinExistence type="predicted"/>
<feature type="compositionally biased region" description="Acidic residues" evidence="1">
    <location>
        <begin position="221"/>
        <end position="236"/>
    </location>
</feature>
<dbReference type="EMBL" id="SJPR01000003">
    <property type="protein sequence ID" value="TWT96938.1"/>
    <property type="molecule type" value="Genomic_DNA"/>
</dbReference>
<organism evidence="3 4">
    <name type="scientific">Botrimarina colliarenosi</name>
    <dbReference type="NCBI Taxonomy" id="2528001"/>
    <lineage>
        <taxon>Bacteria</taxon>
        <taxon>Pseudomonadati</taxon>
        <taxon>Planctomycetota</taxon>
        <taxon>Planctomycetia</taxon>
        <taxon>Pirellulales</taxon>
        <taxon>Lacipirellulaceae</taxon>
        <taxon>Botrimarina</taxon>
    </lineage>
</organism>
<gene>
    <name evidence="3" type="ORF">Pla108_27150</name>
</gene>
<evidence type="ECO:0000256" key="2">
    <source>
        <dbReference type="SAM" id="SignalP"/>
    </source>
</evidence>
<evidence type="ECO:0008006" key="5">
    <source>
        <dbReference type="Google" id="ProtNLM"/>
    </source>
</evidence>